<keyword evidence="1" id="KW-0812">Transmembrane</keyword>
<accession>A0A644V7G2</accession>
<evidence type="ECO:0000259" key="2">
    <source>
        <dbReference type="Pfam" id="PF20501"/>
    </source>
</evidence>
<evidence type="ECO:0000256" key="1">
    <source>
        <dbReference type="SAM" id="Phobius"/>
    </source>
</evidence>
<gene>
    <name evidence="3" type="ORF">SDC9_32719</name>
</gene>
<feature type="transmembrane region" description="Helical" evidence="1">
    <location>
        <begin position="72"/>
        <end position="89"/>
    </location>
</feature>
<dbReference type="AlphaFoldDB" id="A0A644V7G2"/>
<proteinExistence type="predicted"/>
<dbReference type="Pfam" id="PF20501">
    <property type="entry name" value="MbhE"/>
    <property type="match status" value="1"/>
</dbReference>
<dbReference type="InterPro" id="IPR046806">
    <property type="entry name" value="MrpA_C/MbhE"/>
</dbReference>
<dbReference type="EMBL" id="VSSQ01000226">
    <property type="protein sequence ID" value="MPL86733.1"/>
    <property type="molecule type" value="Genomic_DNA"/>
</dbReference>
<name>A0A644V7G2_9ZZZZ</name>
<protein>
    <recommendedName>
        <fullName evidence="2">MrpA C-terminal/MbhE domain-containing protein</fullName>
    </recommendedName>
</protein>
<dbReference type="PANTHER" id="PTHR43373:SF1">
    <property type="entry name" value="NA(+)_H(+) ANTIPORTER SUBUNIT A"/>
    <property type="match status" value="1"/>
</dbReference>
<feature type="domain" description="MrpA C-terminal/MbhE" evidence="2">
    <location>
        <begin position="36"/>
        <end position="92"/>
    </location>
</feature>
<organism evidence="3">
    <name type="scientific">bioreactor metagenome</name>
    <dbReference type="NCBI Taxonomy" id="1076179"/>
    <lineage>
        <taxon>unclassified sequences</taxon>
        <taxon>metagenomes</taxon>
        <taxon>ecological metagenomes</taxon>
    </lineage>
</organism>
<feature type="transmembrane region" description="Helical" evidence="1">
    <location>
        <begin position="12"/>
        <end position="33"/>
    </location>
</feature>
<comment type="caution">
    <text evidence="3">The sequence shown here is derived from an EMBL/GenBank/DDBJ whole genome shotgun (WGS) entry which is preliminary data.</text>
</comment>
<sequence length="94" mass="10384">MKDCSFTIRPRFVLVLVILVTLILLLPAVGLSFGDPSISSTDQYYIDNSQTETGANNVVTAIVFDYRGFDTLGEATVLFIAVLAVAMIFRRLHK</sequence>
<reference evidence="3" key="1">
    <citation type="submission" date="2019-08" db="EMBL/GenBank/DDBJ databases">
        <authorList>
            <person name="Kucharzyk K."/>
            <person name="Murdoch R.W."/>
            <person name="Higgins S."/>
            <person name="Loffler F."/>
        </authorList>
    </citation>
    <scope>NUCLEOTIDE SEQUENCE</scope>
</reference>
<evidence type="ECO:0000313" key="3">
    <source>
        <dbReference type="EMBL" id="MPL86733.1"/>
    </source>
</evidence>
<keyword evidence="1" id="KW-1133">Transmembrane helix</keyword>
<dbReference type="PANTHER" id="PTHR43373">
    <property type="entry name" value="NA(+)/H(+) ANTIPORTER SUBUNIT"/>
    <property type="match status" value="1"/>
</dbReference>
<dbReference type="InterPro" id="IPR050616">
    <property type="entry name" value="CPA3_Na-H_Antiporter_A"/>
</dbReference>
<keyword evidence="1" id="KW-0472">Membrane</keyword>